<proteinExistence type="predicted"/>
<dbReference type="Proteomes" id="UP001457282">
    <property type="component" value="Unassembled WGS sequence"/>
</dbReference>
<evidence type="ECO:0000313" key="1">
    <source>
        <dbReference type="EMBL" id="KAK9931964.1"/>
    </source>
</evidence>
<reference evidence="1 2" key="1">
    <citation type="journal article" date="2023" name="G3 (Bethesda)">
        <title>A chromosome-length genome assembly and annotation of blackberry (Rubus argutus, cv. 'Hillquist').</title>
        <authorList>
            <person name="Bruna T."/>
            <person name="Aryal R."/>
            <person name="Dudchenko O."/>
            <person name="Sargent D.J."/>
            <person name="Mead D."/>
            <person name="Buti M."/>
            <person name="Cavallini A."/>
            <person name="Hytonen T."/>
            <person name="Andres J."/>
            <person name="Pham M."/>
            <person name="Weisz D."/>
            <person name="Mascagni F."/>
            <person name="Usai G."/>
            <person name="Natali L."/>
            <person name="Bassil N."/>
            <person name="Fernandez G.E."/>
            <person name="Lomsadze A."/>
            <person name="Armour M."/>
            <person name="Olukolu B."/>
            <person name="Poorten T."/>
            <person name="Britton C."/>
            <person name="Davik J."/>
            <person name="Ashrafi H."/>
            <person name="Aiden E.L."/>
            <person name="Borodovsky M."/>
            <person name="Worthington M."/>
        </authorList>
    </citation>
    <scope>NUCLEOTIDE SEQUENCE [LARGE SCALE GENOMIC DNA]</scope>
    <source>
        <strain evidence="1">PI 553951</strain>
    </source>
</reference>
<evidence type="ECO:0000313" key="2">
    <source>
        <dbReference type="Proteomes" id="UP001457282"/>
    </source>
</evidence>
<gene>
    <name evidence="1" type="ORF">M0R45_019218</name>
</gene>
<name>A0AAW1X7A4_RUBAR</name>
<accession>A0AAW1X7A4</accession>
<dbReference type="EMBL" id="JBEDUW010000004">
    <property type="protein sequence ID" value="KAK9931964.1"/>
    <property type="molecule type" value="Genomic_DNA"/>
</dbReference>
<sequence length="156" mass="17956">MELKKERLVRFYSDKKHHKDSIWERSEPYRLEKSSSAYKVASSSLLKADDGLVGARHRFAETFTIRHSKVFPEDHEPWRKRILDPVQPCSHRHRSLQFRRAQPLLCAVAPFRAAQPLHFAAALNPATSLFRRPLPPHHEVAPCALPPSPARAVLEK</sequence>
<dbReference type="AlphaFoldDB" id="A0AAW1X7A4"/>
<keyword evidence="2" id="KW-1185">Reference proteome</keyword>
<organism evidence="1 2">
    <name type="scientific">Rubus argutus</name>
    <name type="common">Southern blackberry</name>
    <dbReference type="NCBI Taxonomy" id="59490"/>
    <lineage>
        <taxon>Eukaryota</taxon>
        <taxon>Viridiplantae</taxon>
        <taxon>Streptophyta</taxon>
        <taxon>Embryophyta</taxon>
        <taxon>Tracheophyta</taxon>
        <taxon>Spermatophyta</taxon>
        <taxon>Magnoliopsida</taxon>
        <taxon>eudicotyledons</taxon>
        <taxon>Gunneridae</taxon>
        <taxon>Pentapetalae</taxon>
        <taxon>rosids</taxon>
        <taxon>fabids</taxon>
        <taxon>Rosales</taxon>
        <taxon>Rosaceae</taxon>
        <taxon>Rosoideae</taxon>
        <taxon>Rosoideae incertae sedis</taxon>
        <taxon>Rubus</taxon>
    </lineage>
</organism>
<comment type="caution">
    <text evidence="1">The sequence shown here is derived from an EMBL/GenBank/DDBJ whole genome shotgun (WGS) entry which is preliminary data.</text>
</comment>
<protein>
    <submittedName>
        <fullName evidence="1">Uncharacterized protein</fullName>
    </submittedName>
</protein>